<dbReference type="InterPro" id="IPR046342">
    <property type="entry name" value="CBS_dom_sf"/>
</dbReference>
<comment type="caution">
    <text evidence="11">The sequence shown here is derived from an EMBL/GenBank/DDBJ whole genome shotgun (WGS) entry which is preliminary data.</text>
</comment>
<feature type="region of interest" description="Disordered" evidence="9">
    <location>
        <begin position="803"/>
        <end position="851"/>
    </location>
</feature>
<evidence type="ECO:0000256" key="8">
    <source>
        <dbReference type="ARBA" id="ARBA00023214"/>
    </source>
</evidence>
<proteinExistence type="predicted"/>
<dbReference type="Proteomes" id="UP000218231">
    <property type="component" value="Unassembled WGS sequence"/>
</dbReference>
<reference evidence="11 12" key="1">
    <citation type="journal article" date="2017" name="Curr. Biol.">
        <title>Genome architecture and evolution of a unichromosomal asexual nematode.</title>
        <authorList>
            <person name="Fradin H."/>
            <person name="Zegar C."/>
            <person name="Gutwein M."/>
            <person name="Lucas J."/>
            <person name="Kovtun M."/>
            <person name="Corcoran D."/>
            <person name="Baugh L.R."/>
            <person name="Kiontke K."/>
            <person name="Gunsalus K."/>
            <person name="Fitch D.H."/>
            <person name="Piano F."/>
        </authorList>
    </citation>
    <scope>NUCLEOTIDE SEQUENCE [LARGE SCALE GENOMIC DNA]</scope>
    <source>
        <strain evidence="11">PF1309</strain>
    </source>
</reference>
<feature type="transmembrane region" description="Helical" evidence="10">
    <location>
        <begin position="347"/>
        <end position="365"/>
    </location>
</feature>
<feature type="transmembrane region" description="Helical" evidence="10">
    <location>
        <begin position="247"/>
        <end position="268"/>
    </location>
</feature>
<evidence type="ECO:0000256" key="9">
    <source>
        <dbReference type="SAM" id="MobiDB-lite"/>
    </source>
</evidence>
<dbReference type="InterPro" id="IPR001807">
    <property type="entry name" value="ClC"/>
</dbReference>
<feature type="transmembrane region" description="Helical" evidence="10">
    <location>
        <begin position="52"/>
        <end position="76"/>
    </location>
</feature>
<dbReference type="InterPro" id="IPR050970">
    <property type="entry name" value="Cl_channel_volt-gated"/>
</dbReference>
<keyword evidence="6" id="KW-0406">Ion transport</keyword>
<keyword evidence="7 10" id="KW-0472">Membrane</keyword>
<dbReference type="AlphaFoldDB" id="A0A2A2LRW0"/>
<evidence type="ECO:0000313" key="11">
    <source>
        <dbReference type="EMBL" id="PAV88996.1"/>
    </source>
</evidence>
<dbReference type="Gene3D" id="3.10.580.10">
    <property type="entry name" value="CBS-domain"/>
    <property type="match status" value="2"/>
</dbReference>
<evidence type="ECO:0000313" key="12">
    <source>
        <dbReference type="Proteomes" id="UP000218231"/>
    </source>
</evidence>
<dbReference type="InterPro" id="IPR014743">
    <property type="entry name" value="Cl-channel_core"/>
</dbReference>
<dbReference type="GO" id="GO:0005247">
    <property type="term" value="F:voltage-gated chloride channel activity"/>
    <property type="evidence" value="ECO:0007669"/>
    <property type="project" value="TreeGrafter"/>
</dbReference>
<protein>
    <submittedName>
        <fullName evidence="11">Uncharacterized protein</fullName>
    </submittedName>
</protein>
<name>A0A2A2LRW0_9BILA</name>
<dbReference type="Gene3D" id="1.10.3080.10">
    <property type="entry name" value="Clc chloride channel"/>
    <property type="match status" value="2"/>
</dbReference>
<evidence type="ECO:0000256" key="7">
    <source>
        <dbReference type="ARBA" id="ARBA00023136"/>
    </source>
</evidence>
<dbReference type="STRING" id="2018661.A0A2A2LRW0"/>
<keyword evidence="8" id="KW-0868">Chloride</keyword>
<organism evidence="11 12">
    <name type="scientific">Diploscapter pachys</name>
    <dbReference type="NCBI Taxonomy" id="2018661"/>
    <lineage>
        <taxon>Eukaryota</taxon>
        <taxon>Metazoa</taxon>
        <taxon>Ecdysozoa</taxon>
        <taxon>Nematoda</taxon>
        <taxon>Chromadorea</taxon>
        <taxon>Rhabditida</taxon>
        <taxon>Rhabditina</taxon>
        <taxon>Rhabditomorpha</taxon>
        <taxon>Rhabditoidea</taxon>
        <taxon>Rhabditidae</taxon>
        <taxon>Diploscapter</taxon>
    </lineage>
</organism>
<dbReference type="PRINTS" id="PR00762">
    <property type="entry name" value="CLCHANNEL"/>
</dbReference>
<dbReference type="Pfam" id="PF00654">
    <property type="entry name" value="Voltage_CLC"/>
    <property type="match status" value="2"/>
</dbReference>
<evidence type="ECO:0000256" key="6">
    <source>
        <dbReference type="ARBA" id="ARBA00023065"/>
    </source>
</evidence>
<feature type="transmembrane region" description="Helical" evidence="10">
    <location>
        <begin position="208"/>
        <end position="227"/>
    </location>
</feature>
<evidence type="ECO:0000256" key="10">
    <source>
        <dbReference type="SAM" id="Phobius"/>
    </source>
</evidence>
<dbReference type="SUPFAM" id="SSF81340">
    <property type="entry name" value="Clc chloride channel"/>
    <property type="match status" value="1"/>
</dbReference>
<dbReference type="EMBL" id="LIAE01006480">
    <property type="protein sequence ID" value="PAV88996.1"/>
    <property type="molecule type" value="Genomic_DNA"/>
</dbReference>
<sequence>MLQQKESQIGNTKKASFHLDTTDYTIEKLKKNNCTKSIERNADKLKEILADWLFLLFLGVVCAFINIFIEMLIFNLQEVQRLTVSLPFFHFNPSSWAFLVISFISWSIYTVGLVAASATFAHYVSVQAIGSGIPEIKTIIRGVVLKNYLSFSTLISKVFGIAMALGSGIPIGKMGPFCHIAACVANLMSNVVSRFSPAFANKTRRMEAFSAACAVAVASTFSAPIGVTVNAFYQTSFGPTAFGVPELPLFALLGILCGLIGSLYISFYRSLVLFLRNNSIAKRLFQQHWLVYPLVVSSIFAIMAYPHGIIAQFCRGRFVFSIISLTLPVPSGVFLPVFVLGAGIGRLYGEIAVLISNAVCAYLQPSLFDTMIKIKHLPFLPDLPPTSALVHQIVAENIMVTPVLHITKITSYESIRNLLFDNRLPRVFPVVDSASNQILIGTVPRYMLVQLLDAQIGPKARKLEAERRVKNAIQMIDAHFRNAEDAMNDRKMRISSDSNLIGLEKRKTSKREVDFRHNELEMENNKRKKGLRFLVVPTTEYEHELSKKKESGCWRRNAVCQMNKEHADKLEDIEETHSERSHTIDRKYRTIHSLSSEYHSFVRGYIHQAKKYLHLMHFGHKMNDDKNNPVYDLTPKEREEWEREKLKEEFELTDEDIDPAPFSLVKKTSLYRIHSIFSMMQLNIAFVTECGRLIGCVGLADVRRALDESKTRKKQEIREVEGPSELNAEQEIIIQKPSINVIDILTPMPEVIKPGTNEEIGLTTERDAEEGDNAMIDTSRSKSMKEFTRDSVKNKRIQMLKWRRRSATASVDRRETLSAGLEDTKPNASAGAVRRRQSYSPSSIRDNPIKD</sequence>
<keyword evidence="5 10" id="KW-1133">Transmembrane helix</keyword>
<dbReference type="PANTHER" id="PTHR45720:SF13">
    <property type="entry name" value="CHLORIDE CHANNEL PROTEIN"/>
    <property type="match status" value="1"/>
</dbReference>
<keyword evidence="2" id="KW-0813">Transport</keyword>
<evidence type="ECO:0000256" key="2">
    <source>
        <dbReference type="ARBA" id="ARBA00022448"/>
    </source>
</evidence>
<dbReference type="SUPFAM" id="SSF54631">
    <property type="entry name" value="CBS-domain pair"/>
    <property type="match status" value="1"/>
</dbReference>
<dbReference type="PANTHER" id="PTHR45720">
    <property type="entry name" value="CHLORIDE CHANNEL PROTEIN 2"/>
    <property type="match status" value="1"/>
</dbReference>
<accession>A0A2A2LRW0</accession>
<feature type="transmembrane region" description="Helical" evidence="10">
    <location>
        <begin position="289"/>
        <end position="306"/>
    </location>
</feature>
<comment type="subcellular location">
    <subcellularLocation>
        <location evidence="1">Membrane</location>
        <topology evidence="1">Multi-pass membrane protein</topology>
    </subcellularLocation>
</comment>
<evidence type="ECO:0000256" key="3">
    <source>
        <dbReference type="ARBA" id="ARBA00022692"/>
    </source>
</evidence>
<dbReference type="FunFam" id="3.10.580.10:FF:000048">
    <property type="entry name" value="Chloride channel 2c"/>
    <property type="match status" value="1"/>
</dbReference>
<gene>
    <name evidence="11" type="ORF">WR25_14953</name>
</gene>
<feature type="transmembrane region" description="Helical" evidence="10">
    <location>
        <begin position="96"/>
        <end position="126"/>
    </location>
</feature>
<dbReference type="OrthoDB" id="4564at2759"/>
<keyword evidence="3 10" id="KW-0812">Transmembrane</keyword>
<feature type="transmembrane region" description="Helical" evidence="10">
    <location>
        <begin position="318"/>
        <end position="340"/>
    </location>
</feature>
<dbReference type="GO" id="GO:0005886">
    <property type="term" value="C:plasma membrane"/>
    <property type="evidence" value="ECO:0007669"/>
    <property type="project" value="TreeGrafter"/>
</dbReference>
<feature type="transmembrane region" description="Helical" evidence="10">
    <location>
        <begin position="147"/>
        <end position="168"/>
    </location>
</feature>
<evidence type="ECO:0000256" key="1">
    <source>
        <dbReference type="ARBA" id="ARBA00004141"/>
    </source>
</evidence>
<evidence type="ECO:0000256" key="5">
    <source>
        <dbReference type="ARBA" id="ARBA00022989"/>
    </source>
</evidence>
<keyword evidence="12" id="KW-1185">Reference proteome</keyword>
<feature type="transmembrane region" description="Helical" evidence="10">
    <location>
        <begin position="174"/>
        <end position="196"/>
    </location>
</feature>
<evidence type="ECO:0000256" key="4">
    <source>
        <dbReference type="ARBA" id="ARBA00022737"/>
    </source>
</evidence>
<keyword evidence="4" id="KW-0677">Repeat</keyword>